<protein>
    <submittedName>
        <fullName evidence="1">Uncharacterized protein</fullName>
    </submittedName>
</protein>
<sequence>MMPPGLWWHKRLSIPQKHYFIEGIIYLCTNIIILFASLYESNTQYNCAYTFPPGSAPVHLVTPPCDIDLEFFYPHHLDLPPGYSRGPILTIMKEIASTPPLPIMPPALEFSKLGFVYIAVLGLANQVVPHTRSWRPLATAVNYIFSISPIGYMAFQDFPASPVGVQPNSGMGCDRNEIYKYTKGMILMIGHSFVFYHKSGINKDITAVFLQYYGCSSQHQLPKADKEGVVGTLCSSSLRFNSAKILIICQVKGQF</sequence>
<keyword evidence="2" id="KW-1185">Reference proteome</keyword>
<evidence type="ECO:0000313" key="2">
    <source>
        <dbReference type="Proteomes" id="UP001165960"/>
    </source>
</evidence>
<dbReference type="EMBL" id="QTSX02000141">
    <property type="protein sequence ID" value="KAJ9088216.1"/>
    <property type="molecule type" value="Genomic_DNA"/>
</dbReference>
<comment type="caution">
    <text evidence="1">The sequence shown here is derived from an EMBL/GenBank/DDBJ whole genome shotgun (WGS) entry which is preliminary data.</text>
</comment>
<accession>A0ACC2UNN9</accession>
<reference evidence="1" key="1">
    <citation type="submission" date="2022-04" db="EMBL/GenBank/DDBJ databases">
        <title>Genome of the entomopathogenic fungus Entomophthora muscae.</title>
        <authorList>
            <person name="Elya C."/>
            <person name="Lovett B.R."/>
            <person name="Lee E."/>
            <person name="Macias A.M."/>
            <person name="Hajek A.E."/>
            <person name="De Bivort B.L."/>
            <person name="Kasson M.T."/>
            <person name="De Fine Licht H.H."/>
            <person name="Stajich J.E."/>
        </authorList>
    </citation>
    <scope>NUCLEOTIDE SEQUENCE</scope>
    <source>
        <strain evidence="1">Berkeley</strain>
    </source>
</reference>
<name>A0ACC2UNN9_9FUNG</name>
<organism evidence="1 2">
    <name type="scientific">Entomophthora muscae</name>
    <dbReference type="NCBI Taxonomy" id="34485"/>
    <lineage>
        <taxon>Eukaryota</taxon>
        <taxon>Fungi</taxon>
        <taxon>Fungi incertae sedis</taxon>
        <taxon>Zoopagomycota</taxon>
        <taxon>Entomophthoromycotina</taxon>
        <taxon>Entomophthoromycetes</taxon>
        <taxon>Entomophthorales</taxon>
        <taxon>Entomophthoraceae</taxon>
        <taxon>Entomophthora</taxon>
    </lineage>
</organism>
<proteinExistence type="predicted"/>
<gene>
    <name evidence="1" type="ORF">DSO57_1025289</name>
</gene>
<evidence type="ECO:0000313" key="1">
    <source>
        <dbReference type="EMBL" id="KAJ9088216.1"/>
    </source>
</evidence>
<dbReference type="Proteomes" id="UP001165960">
    <property type="component" value="Unassembled WGS sequence"/>
</dbReference>